<feature type="region of interest" description="Disordered" evidence="1">
    <location>
        <begin position="25"/>
        <end position="45"/>
    </location>
</feature>
<gene>
    <name evidence="2" type="ORF">LOAG_03492</name>
</gene>
<dbReference type="Gene3D" id="3.20.20.70">
    <property type="entry name" value="Aldolase class I"/>
    <property type="match status" value="1"/>
</dbReference>
<proteinExistence type="predicted"/>
<evidence type="ECO:0000313" key="2">
    <source>
        <dbReference type="EMBL" id="EFO24998.1"/>
    </source>
</evidence>
<evidence type="ECO:0000256" key="1">
    <source>
        <dbReference type="SAM" id="MobiDB-lite"/>
    </source>
</evidence>
<reference evidence="2" key="1">
    <citation type="submission" date="2012-04" db="EMBL/GenBank/DDBJ databases">
        <title>The Genome Sequence of Loa loa.</title>
        <authorList>
            <consortium name="The Broad Institute Genome Sequencing Platform"/>
            <consortium name="Broad Institute Genome Sequencing Center for Infectious Disease"/>
            <person name="Nutman T.B."/>
            <person name="Fink D.L."/>
            <person name="Russ C."/>
            <person name="Young S."/>
            <person name="Zeng Q."/>
            <person name="Gargeya S."/>
            <person name="Alvarado L."/>
            <person name="Berlin A."/>
            <person name="Chapman S.B."/>
            <person name="Chen Z."/>
            <person name="Freedman E."/>
            <person name="Gellesch M."/>
            <person name="Goldberg J."/>
            <person name="Griggs A."/>
            <person name="Gujja S."/>
            <person name="Heilman E.R."/>
            <person name="Heiman D."/>
            <person name="Howarth C."/>
            <person name="Mehta T."/>
            <person name="Neiman D."/>
            <person name="Pearson M."/>
            <person name="Roberts A."/>
            <person name="Saif S."/>
            <person name="Shea T."/>
            <person name="Shenoy N."/>
            <person name="Sisk P."/>
            <person name="Stolte C."/>
            <person name="Sykes S."/>
            <person name="White J."/>
            <person name="Yandava C."/>
            <person name="Haas B."/>
            <person name="Henn M.R."/>
            <person name="Nusbaum C."/>
            <person name="Birren B."/>
        </authorList>
    </citation>
    <scope>NUCLEOTIDE SEQUENCE [LARGE SCALE GENOMIC DNA]</scope>
</reference>
<name>A0A1S0U644_LOALO</name>
<dbReference type="KEGG" id="loa:LOAG_03492"/>
<sequence length="119" mass="13843">DRLQPGCIDNDLKLQIRPHKKLKFDSDIPRSTSRKRYGRFTGDTDNQISKKRHKYFHLDEDRRLIAFSYTSDSFAILIASVVIEKKEALDSMGNDAALEQIVLSMEEPMEELEEELILE</sequence>
<dbReference type="OrthoDB" id="4327079at2759"/>
<accession>A0A1S0U644</accession>
<dbReference type="GeneID" id="9940880"/>
<dbReference type="InterPro" id="IPR013785">
    <property type="entry name" value="Aldolase_TIM"/>
</dbReference>
<dbReference type="CTD" id="9940880"/>
<feature type="non-terminal residue" evidence="2">
    <location>
        <position position="1"/>
    </location>
</feature>
<organism evidence="2">
    <name type="scientific">Loa loa</name>
    <name type="common">Eye worm</name>
    <name type="synonym">Filaria loa</name>
    <dbReference type="NCBI Taxonomy" id="7209"/>
    <lineage>
        <taxon>Eukaryota</taxon>
        <taxon>Metazoa</taxon>
        <taxon>Ecdysozoa</taxon>
        <taxon>Nematoda</taxon>
        <taxon>Chromadorea</taxon>
        <taxon>Rhabditida</taxon>
        <taxon>Spirurina</taxon>
        <taxon>Spiruromorpha</taxon>
        <taxon>Filarioidea</taxon>
        <taxon>Onchocercidae</taxon>
        <taxon>Loa</taxon>
    </lineage>
</organism>
<dbReference type="RefSeq" id="XP_003139077.1">
    <property type="nucleotide sequence ID" value="XM_003139029.1"/>
</dbReference>
<dbReference type="EMBL" id="JH712106">
    <property type="protein sequence ID" value="EFO24998.1"/>
    <property type="molecule type" value="Genomic_DNA"/>
</dbReference>
<protein>
    <submittedName>
        <fullName evidence="2">Uncharacterized protein</fullName>
    </submittedName>
</protein>
<dbReference type="InParanoid" id="A0A1S0U644"/>
<dbReference type="AlphaFoldDB" id="A0A1S0U644"/>